<dbReference type="Pfam" id="PF00849">
    <property type="entry name" value="PseudoU_synth_2"/>
    <property type="match status" value="1"/>
</dbReference>
<evidence type="ECO:0000313" key="3">
    <source>
        <dbReference type="EMBL" id="CAB3361066.1"/>
    </source>
</evidence>
<dbReference type="GO" id="GO:0009982">
    <property type="term" value="F:pseudouridine synthase activity"/>
    <property type="evidence" value="ECO:0007669"/>
    <property type="project" value="InterPro"/>
</dbReference>
<dbReference type="InterPro" id="IPR050188">
    <property type="entry name" value="RluA_PseudoU_synthase"/>
</dbReference>
<comment type="similarity">
    <text evidence="1">Belongs to the pseudouridine synthase RluA family.</text>
</comment>
<comment type="caution">
    <text evidence="3">The sequence shown here is derived from an EMBL/GenBank/DDBJ whole genome shotgun (WGS) entry which is preliminary data.</text>
</comment>
<dbReference type="Proteomes" id="UP000494165">
    <property type="component" value="Unassembled WGS sequence"/>
</dbReference>
<dbReference type="GO" id="GO:0000455">
    <property type="term" value="P:enzyme-directed rRNA pseudouridine synthesis"/>
    <property type="evidence" value="ECO:0007669"/>
    <property type="project" value="TreeGrafter"/>
</dbReference>
<accession>A0A8S1BWK2</accession>
<feature type="domain" description="Pseudouridine synthase RsuA/RluA-like" evidence="2">
    <location>
        <begin position="39"/>
        <end position="204"/>
    </location>
</feature>
<dbReference type="Gene3D" id="3.30.2350.10">
    <property type="entry name" value="Pseudouridine synthase"/>
    <property type="match status" value="1"/>
</dbReference>
<dbReference type="SUPFAM" id="SSF55120">
    <property type="entry name" value="Pseudouridine synthase"/>
    <property type="match status" value="1"/>
</dbReference>
<dbReference type="OrthoDB" id="418349at2759"/>
<keyword evidence="4" id="KW-1185">Reference proteome</keyword>
<dbReference type="InterPro" id="IPR020103">
    <property type="entry name" value="PsdUridine_synth_cat_dom_sf"/>
</dbReference>
<proteinExistence type="inferred from homology"/>
<dbReference type="InterPro" id="IPR006145">
    <property type="entry name" value="PsdUridine_synth_RsuA/RluA"/>
</dbReference>
<dbReference type="PANTHER" id="PTHR21600:SF87">
    <property type="entry name" value="RNA PSEUDOURIDYLATE SYNTHASE DOMAIN-CONTAINING PROTEIN 1"/>
    <property type="match status" value="1"/>
</dbReference>
<dbReference type="EMBL" id="CADEPI010000005">
    <property type="protein sequence ID" value="CAB3361066.1"/>
    <property type="molecule type" value="Genomic_DNA"/>
</dbReference>
<dbReference type="GO" id="GO:0003723">
    <property type="term" value="F:RNA binding"/>
    <property type="evidence" value="ECO:0007669"/>
    <property type="project" value="InterPro"/>
</dbReference>
<evidence type="ECO:0000259" key="2">
    <source>
        <dbReference type="Pfam" id="PF00849"/>
    </source>
</evidence>
<evidence type="ECO:0000256" key="1">
    <source>
        <dbReference type="ARBA" id="ARBA00010876"/>
    </source>
</evidence>
<protein>
    <recommendedName>
        <fullName evidence="2">Pseudouridine synthase RsuA/RluA-like domain-containing protein</fullName>
    </recommendedName>
</protein>
<name>A0A8S1BWK2_9INSE</name>
<dbReference type="PANTHER" id="PTHR21600">
    <property type="entry name" value="MITOCHONDRIAL RNA PSEUDOURIDINE SYNTHASE"/>
    <property type="match status" value="1"/>
</dbReference>
<dbReference type="AlphaFoldDB" id="A0A8S1BWK2"/>
<reference evidence="3 4" key="1">
    <citation type="submission" date="2020-04" db="EMBL/GenBank/DDBJ databases">
        <authorList>
            <person name="Alioto T."/>
            <person name="Alioto T."/>
            <person name="Gomez Garrido J."/>
        </authorList>
    </citation>
    <scope>NUCLEOTIDE SEQUENCE [LARGE SCALE GENOMIC DNA]</scope>
</reference>
<dbReference type="CDD" id="cd02869">
    <property type="entry name" value="PseudoU_synth_RluA_like"/>
    <property type="match status" value="1"/>
</dbReference>
<evidence type="ECO:0000313" key="4">
    <source>
        <dbReference type="Proteomes" id="UP000494165"/>
    </source>
</evidence>
<gene>
    <name evidence="3" type="ORF">CLODIP_2_CD11493</name>
</gene>
<sequence>MLTFVFSGVISFIGNVARKLFPSYFRRRDDFQVLYLSENYLVVYKPFDILMNSDSNDKETLQTMISRQFPNLANPNLGHQFHFVHRLDLVTSGVVCVALSKKAAKEAGDSFSKREVKKFYVALIRGWPSKNSFSINEPIGENKYEVETSRKMCVGSDKNCIKPRNAHTRVQVLERGLYENYPATKVLLRPLTGRRHQLRVHLSQLGHTIVGDFTYSNKKDNSPPRTFLHSLWIKFPSKIEESKFLDIRSEDPFQEIAGWKSLRVCSSLLEPNIFDLLEIDHCILQSDTSAKQ</sequence>
<organism evidence="3 4">
    <name type="scientific">Cloeon dipterum</name>
    <dbReference type="NCBI Taxonomy" id="197152"/>
    <lineage>
        <taxon>Eukaryota</taxon>
        <taxon>Metazoa</taxon>
        <taxon>Ecdysozoa</taxon>
        <taxon>Arthropoda</taxon>
        <taxon>Hexapoda</taxon>
        <taxon>Insecta</taxon>
        <taxon>Pterygota</taxon>
        <taxon>Palaeoptera</taxon>
        <taxon>Ephemeroptera</taxon>
        <taxon>Pisciforma</taxon>
        <taxon>Baetidae</taxon>
        <taxon>Cloeon</taxon>
    </lineage>
</organism>